<keyword evidence="3" id="KW-1185">Reference proteome</keyword>
<dbReference type="InterPro" id="IPR029046">
    <property type="entry name" value="LolA/LolB/LppX"/>
</dbReference>
<dbReference type="Proteomes" id="UP000278398">
    <property type="component" value="Unassembled WGS sequence"/>
</dbReference>
<sequence length="280" mass="31103">MDLQFGGRRNGRVFEERAMSRPRKLRMYAFAPGVWLLTLLVPLPASAQPVMSEDADAVLKRMSDYLGGLSSLSMDYEADLEFITGEGQKLQSISTGSITLSRPDGLHITRFGPLVDSELFYDGQTISLSSEDINSYFQMEASDRLDVAIEEFRVETGFTAAGADLLLTNTYEALNEGVVTGDHVGSAVIDGVVCYHLAFRGKDVDWQIWIRGDEQPLPMKYVITTKWMTGAPQYSVRLRNWNIDPQIDDDLFKFEAPSGAKRLDALTVDEIGEIADGAQQ</sequence>
<keyword evidence="1" id="KW-0732">Signal</keyword>
<comment type="caution">
    <text evidence="2">The sequence shown here is derived from an EMBL/GenBank/DDBJ whole genome shotgun (WGS) entry which is preliminary data.</text>
</comment>
<name>A0A429Z173_9HYPH</name>
<dbReference type="Gene3D" id="2.50.20.10">
    <property type="entry name" value="Lipoprotein localisation LolA/LolB/LppX"/>
    <property type="match status" value="1"/>
</dbReference>
<evidence type="ECO:0000313" key="2">
    <source>
        <dbReference type="EMBL" id="RST87400.1"/>
    </source>
</evidence>
<proteinExistence type="predicted"/>
<dbReference type="InterPro" id="IPR019207">
    <property type="entry name" value="DUF2092"/>
</dbReference>
<reference evidence="2 3" key="1">
    <citation type="submission" date="2018-12" db="EMBL/GenBank/DDBJ databases">
        <title>Mesorhizobium carbonis sp. nov., isolated from coal mine water.</title>
        <authorList>
            <person name="Xin W."/>
            <person name="Xu Z."/>
            <person name="Xiang F."/>
            <person name="Zhang J."/>
            <person name="Xi L."/>
            <person name="Liu J."/>
        </authorList>
    </citation>
    <scope>NUCLEOTIDE SEQUENCE [LARGE SCALE GENOMIC DNA]</scope>
    <source>
        <strain evidence="2 3">B2.3</strain>
    </source>
</reference>
<accession>A0A429Z173</accession>
<dbReference type="PIRSF" id="PIRSF012443">
    <property type="entry name" value="UCP012443"/>
    <property type="match status" value="1"/>
</dbReference>
<evidence type="ECO:0000313" key="3">
    <source>
        <dbReference type="Proteomes" id="UP000278398"/>
    </source>
</evidence>
<evidence type="ECO:0000256" key="1">
    <source>
        <dbReference type="ARBA" id="ARBA00022729"/>
    </source>
</evidence>
<dbReference type="SUPFAM" id="SSF89392">
    <property type="entry name" value="Prokaryotic lipoproteins and lipoprotein localization factors"/>
    <property type="match status" value="1"/>
</dbReference>
<dbReference type="AlphaFoldDB" id="A0A429Z173"/>
<protein>
    <submittedName>
        <fullName evidence="2">DUF2092 domain-containing protein</fullName>
    </submittedName>
</protein>
<organism evidence="2 3">
    <name type="scientific">Aquibium carbonis</name>
    <dbReference type="NCBI Taxonomy" id="2495581"/>
    <lineage>
        <taxon>Bacteria</taxon>
        <taxon>Pseudomonadati</taxon>
        <taxon>Pseudomonadota</taxon>
        <taxon>Alphaproteobacteria</taxon>
        <taxon>Hyphomicrobiales</taxon>
        <taxon>Phyllobacteriaceae</taxon>
        <taxon>Aquibium</taxon>
    </lineage>
</organism>
<dbReference type="Pfam" id="PF09865">
    <property type="entry name" value="DUF2092"/>
    <property type="match status" value="1"/>
</dbReference>
<dbReference type="EMBL" id="RWKW01000019">
    <property type="protein sequence ID" value="RST87400.1"/>
    <property type="molecule type" value="Genomic_DNA"/>
</dbReference>
<gene>
    <name evidence="2" type="ORF">EJC49_05620</name>
</gene>